<feature type="transmembrane region" description="Helical" evidence="1">
    <location>
        <begin position="12"/>
        <end position="30"/>
    </location>
</feature>
<proteinExistence type="predicted"/>
<evidence type="ECO:0000256" key="1">
    <source>
        <dbReference type="SAM" id="Phobius"/>
    </source>
</evidence>
<keyword evidence="1" id="KW-0472">Membrane</keyword>
<feature type="transmembrane region" description="Helical" evidence="1">
    <location>
        <begin position="280"/>
        <end position="300"/>
    </location>
</feature>
<dbReference type="PANTHER" id="PTHR36927:SF3">
    <property type="entry name" value="GLUCANS BIOSYNTHESIS PROTEIN C"/>
    <property type="match status" value="1"/>
</dbReference>
<organism evidence="3 4">
    <name type="scientific">Thermomonas aquatica</name>
    <dbReference type="NCBI Taxonomy" id="2202149"/>
    <lineage>
        <taxon>Bacteria</taxon>
        <taxon>Pseudomonadati</taxon>
        <taxon>Pseudomonadota</taxon>
        <taxon>Gammaproteobacteria</taxon>
        <taxon>Lysobacterales</taxon>
        <taxon>Lysobacteraceae</taxon>
        <taxon>Thermomonas</taxon>
    </lineage>
</organism>
<feature type="transmembrane region" description="Helical" evidence="1">
    <location>
        <begin position="312"/>
        <end position="334"/>
    </location>
</feature>
<sequence length="395" mass="44888">MQRRFDLDWVRILAFALLVPYHVGMYYVSWDWHVKSPQLVPALEPLMMLSAPWRLSLLFLVSGVATAFLKAKLPTGFLRQRSWRLLLPLLFGMYVVVPPQAYLELVEKVPGGYHAGYLGFMGQYLQGGDIYCMAAHDCVDGPAWNHLWFVAYLWVYTLALWGCTRLLPQAWRNRVAAFVRAACSRRGVLLWPMLWLVAARVLVYPHFPSTHDLEGDYYNHLQYGLMFALGYLLAKADGPWEQLRRSRHWMLTAALASYVLMIAGYLQFDDVDAIPDGPLMALRTLWGVMEWAAIAAILGYARAWNPKDSPLLRYLTAAVFPFYILHQTVIVVLAHNLKPLHIAPALEGPLLIAATFALCLLGYEVIRRIGWLRPLFGLKRESKPLPLPDARPAAG</sequence>
<feature type="transmembrane region" description="Helical" evidence="1">
    <location>
        <begin position="83"/>
        <end position="103"/>
    </location>
</feature>
<feature type="domain" description="Acyltransferase 3" evidence="2">
    <location>
        <begin position="6"/>
        <end position="363"/>
    </location>
</feature>
<gene>
    <name evidence="3" type="ORF">FHQ07_00975</name>
</gene>
<keyword evidence="4" id="KW-1185">Reference proteome</keyword>
<evidence type="ECO:0000313" key="4">
    <source>
        <dbReference type="Proteomes" id="UP000308149"/>
    </source>
</evidence>
<dbReference type="KEGG" id="thes:FHQ07_00975"/>
<feature type="transmembrane region" description="Helical" evidence="1">
    <location>
        <begin position="217"/>
        <end position="236"/>
    </location>
</feature>
<feature type="transmembrane region" description="Helical" evidence="1">
    <location>
        <begin position="50"/>
        <end position="71"/>
    </location>
</feature>
<dbReference type="Pfam" id="PF01757">
    <property type="entry name" value="Acyl_transf_3"/>
    <property type="match status" value="1"/>
</dbReference>
<dbReference type="AlphaFoldDB" id="A0A5B7ZLL8"/>
<feature type="transmembrane region" description="Helical" evidence="1">
    <location>
        <begin position="346"/>
        <end position="366"/>
    </location>
</feature>
<accession>A0A5B7ZLL8</accession>
<evidence type="ECO:0000313" key="3">
    <source>
        <dbReference type="EMBL" id="QDA55991.1"/>
    </source>
</evidence>
<name>A0A5B7ZLL8_9GAMM</name>
<protein>
    <submittedName>
        <fullName evidence="3">Acetyltransferase</fullName>
    </submittedName>
</protein>
<dbReference type="PANTHER" id="PTHR36927">
    <property type="entry name" value="BLR4337 PROTEIN"/>
    <property type="match status" value="1"/>
</dbReference>
<dbReference type="InterPro" id="IPR002656">
    <property type="entry name" value="Acyl_transf_3_dom"/>
</dbReference>
<keyword evidence="1" id="KW-1133">Transmembrane helix</keyword>
<dbReference type="RefSeq" id="WP_139714878.1">
    <property type="nucleotide sequence ID" value="NZ_CP040871.1"/>
</dbReference>
<dbReference type="GO" id="GO:0016747">
    <property type="term" value="F:acyltransferase activity, transferring groups other than amino-acyl groups"/>
    <property type="evidence" value="ECO:0007669"/>
    <property type="project" value="InterPro"/>
</dbReference>
<dbReference type="OrthoDB" id="9809782at2"/>
<feature type="transmembrane region" description="Helical" evidence="1">
    <location>
        <begin position="248"/>
        <end position="268"/>
    </location>
</feature>
<feature type="transmembrane region" description="Helical" evidence="1">
    <location>
        <begin position="147"/>
        <end position="167"/>
    </location>
</feature>
<dbReference type="Proteomes" id="UP000308149">
    <property type="component" value="Chromosome"/>
</dbReference>
<dbReference type="InterPro" id="IPR050623">
    <property type="entry name" value="Glucan_succinyl_AcylTrfase"/>
</dbReference>
<evidence type="ECO:0000259" key="2">
    <source>
        <dbReference type="Pfam" id="PF01757"/>
    </source>
</evidence>
<dbReference type="EMBL" id="CP040871">
    <property type="protein sequence ID" value="QDA55991.1"/>
    <property type="molecule type" value="Genomic_DNA"/>
</dbReference>
<keyword evidence="1" id="KW-0812">Transmembrane</keyword>
<feature type="transmembrane region" description="Helical" evidence="1">
    <location>
        <begin position="188"/>
        <end position="205"/>
    </location>
</feature>
<keyword evidence="3" id="KW-0808">Transferase</keyword>
<reference evidence="3 4" key="1">
    <citation type="submission" date="2019-06" db="EMBL/GenBank/DDBJ databases">
        <title>Thermomonas aquatica sp. nov., isolated from an industrial wastewater treatment plant.</title>
        <authorList>
            <person name="Jeon J.H."/>
            <person name="Park D.-S."/>
        </authorList>
    </citation>
    <scope>NUCLEOTIDE SEQUENCE [LARGE SCALE GENOMIC DNA]</scope>
    <source>
        <strain evidence="3 4">SY21</strain>
    </source>
</reference>